<reference evidence="2 3" key="1">
    <citation type="journal article" date="2016" name="Nat. Commun.">
        <title>Ectomycorrhizal ecology is imprinted in the genome of the dominant symbiotic fungus Cenococcum geophilum.</title>
        <authorList>
            <consortium name="DOE Joint Genome Institute"/>
            <person name="Peter M."/>
            <person name="Kohler A."/>
            <person name="Ohm R.A."/>
            <person name="Kuo A."/>
            <person name="Krutzmann J."/>
            <person name="Morin E."/>
            <person name="Arend M."/>
            <person name="Barry K.W."/>
            <person name="Binder M."/>
            <person name="Choi C."/>
            <person name="Clum A."/>
            <person name="Copeland A."/>
            <person name="Grisel N."/>
            <person name="Haridas S."/>
            <person name="Kipfer T."/>
            <person name="LaButti K."/>
            <person name="Lindquist E."/>
            <person name="Lipzen A."/>
            <person name="Maire R."/>
            <person name="Meier B."/>
            <person name="Mihaltcheva S."/>
            <person name="Molinier V."/>
            <person name="Murat C."/>
            <person name="Poggeler S."/>
            <person name="Quandt C.A."/>
            <person name="Sperisen C."/>
            <person name="Tritt A."/>
            <person name="Tisserant E."/>
            <person name="Crous P.W."/>
            <person name="Henrissat B."/>
            <person name="Nehls U."/>
            <person name="Egli S."/>
            <person name="Spatafora J.W."/>
            <person name="Grigoriev I.V."/>
            <person name="Martin F.M."/>
        </authorList>
    </citation>
    <scope>NUCLEOTIDE SEQUENCE [LARGE SCALE GENOMIC DNA]</scope>
    <source>
        <strain evidence="2 3">CBS 207.34</strain>
    </source>
</reference>
<dbReference type="OrthoDB" id="2910287at2759"/>
<sequence length="157" mass="16314">MKFSIAIITAAIAALTHAAPAPAPVALPDGFQPITRDEILRRLAEPADSLQKRTVGGIYLCTGENWSGTCGYAVQPVCYSGQCDTASEIAAHCVILTSPWLRNIGSFGPDAGATVFISNNGDCNEAVGSISNPGSADFFDYEGGLGSQITSFLVEAN</sequence>
<dbReference type="AlphaFoldDB" id="A0A8E2JQG1"/>
<dbReference type="EMBL" id="KV750246">
    <property type="protein sequence ID" value="OCL05642.1"/>
    <property type="molecule type" value="Genomic_DNA"/>
</dbReference>
<keyword evidence="3" id="KW-1185">Reference proteome</keyword>
<evidence type="ECO:0000256" key="1">
    <source>
        <dbReference type="SAM" id="SignalP"/>
    </source>
</evidence>
<evidence type="ECO:0000313" key="2">
    <source>
        <dbReference type="EMBL" id="OCL05642.1"/>
    </source>
</evidence>
<accession>A0A8E2JQG1</accession>
<dbReference type="Proteomes" id="UP000250140">
    <property type="component" value="Unassembled WGS sequence"/>
</dbReference>
<organism evidence="2 3">
    <name type="scientific">Glonium stellatum</name>
    <dbReference type="NCBI Taxonomy" id="574774"/>
    <lineage>
        <taxon>Eukaryota</taxon>
        <taxon>Fungi</taxon>
        <taxon>Dikarya</taxon>
        <taxon>Ascomycota</taxon>
        <taxon>Pezizomycotina</taxon>
        <taxon>Dothideomycetes</taxon>
        <taxon>Pleosporomycetidae</taxon>
        <taxon>Gloniales</taxon>
        <taxon>Gloniaceae</taxon>
        <taxon>Glonium</taxon>
    </lineage>
</organism>
<feature type="signal peptide" evidence="1">
    <location>
        <begin position="1"/>
        <end position="18"/>
    </location>
</feature>
<gene>
    <name evidence="2" type="ORF">AOQ84DRAFT_224656</name>
</gene>
<protein>
    <submittedName>
        <fullName evidence="2">Uncharacterized protein</fullName>
    </submittedName>
</protein>
<feature type="chain" id="PRO_5034685325" evidence="1">
    <location>
        <begin position="19"/>
        <end position="157"/>
    </location>
</feature>
<proteinExistence type="predicted"/>
<name>A0A8E2JQG1_9PEZI</name>
<evidence type="ECO:0000313" key="3">
    <source>
        <dbReference type="Proteomes" id="UP000250140"/>
    </source>
</evidence>
<keyword evidence="1" id="KW-0732">Signal</keyword>